<keyword evidence="5" id="KW-0808">Transferase</keyword>
<dbReference type="EMBL" id="CP146612">
    <property type="protein sequence ID" value="WWX25615.1"/>
    <property type="molecule type" value="Genomic_DNA"/>
</dbReference>
<keyword evidence="7 15" id="KW-0418">Kinase</keyword>
<dbReference type="CDD" id="cd06225">
    <property type="entry name" value="HAMP"/>
    <property type="match status" value="1"/>
</dbReference>
<evidence type="ECO:0000256" key="8">
    <source>
        <dbReference type="ARBA" id="ARBA00022989"/>
    </source>
</evidence>
<evidence type="ECO:0000256" key="6">
    <source>
        <dbReference type="ARBA" id="ARBA00022692"/>
    </source>
</evidence>
<gene>
    <name evidence="15" type="ORF">V8247_01185</name>
</gene>
<feature type="transmembrane region" description="Helical" evidence="12">
    <location>
        <begin position="6"/>
        <end position="27"/>
    </location>
</feature>
<evidence type="ECO:0000259" key="14">
    <source>
        <dbReference type="PROSITE" id="PS50885"/>
    </source>
</evidence>
<dbReference type="PROSITE" id="PS50109">
    <property type="entry name" value="HIS_KIN"/>
    <property type="match status" value="1"/>
</dbReference>
<feature type="coiled-coil region" evidence="11">
    <location>
        <begin position="297"/>
        <end position="324"/>
    </location>
</feature>
<keyword evidence="6 12" id="KW-0812">Transmembrane</keyword>
<dbReference type="Gene3D" id="1.10.287.130">
    <property type="match status" value="1"/>
</dbReference>
<comment type="subcellular location">
    <subcellularLocation>
        <location evidence="2">Membrane</location>
        <topology evidence="2">Multi-pass membrane protein</topology>
    </subcellularLocation>
</comment>
<keyword evidence="8 12" id="KW-1133">Transmembrane helix</keyword>
<dbReference type="SMART" id="SM00388">
    <property type="entry name" value="HisKA"/>
    <property type="match status" value="1"/>
</dbReference>
<dbReference type="Gene3D" id="3.30.565.10">
    <property type="entry name" value="Histidine kinase-like ATPase, C-terminal domain"/>
    <property type="match status" value="1"/>
</dbReference>
<dbReference type="PROSITE" id="PS50885">
    <property type="entry name" value="HAMP"/>
    <property type="match status" value="1"/>
</dbReference>
<sequence>MKSLSLKLVVLYMASVFLLVVAVFMYMEYSKFMASDTDAGRLMETGPGYIKGATPGVFDGPGSINILNLYDALNQEFGGLTPSKVIENFSPIIDTTRPGGVGFSTTVTRVPQAEIPSYKAYLVSISESEIGPVLLTDNYFSRTIHDYLNQHPIPRLYYLPIEGYDDIVFIASLDPRFIPQTKWIDAVVRDVIWSLPLVTIFALFLGWAISRMTVNPVTRLTQFSERLAEGALAERTAVKSKDEIGRLAYSLNRMAAGLQQSFDSQKRFVSDAAHEMKTPLASMKTAVTGALTDNRTVEEYQQLLEVLSRRIEAQERLIADLLSQARADETTQKTDYQTVDLTKIVVGVAEEFTPLFDERGIKFRLETGRLAVGEPVTVKGDGEQLSRVFSNLLDNAAKYTSPGGEVVLGLITDGNNAVIRVEDNGKGIAREHLDKIFERFFKVSEERTPESGYGLGLSISRGIITRHGGDISVASTLGKGSVFTVKLELYEE</sequence>
<dbReference type="PANTHER" id="PTHR45436">
    <property type="entry name" value="SENSOR HISTIDINE KINASE YKOH"/>
    <property type="match status" value="1"/>
</dbReference>
<dbReference type="GO" id="GO:0016301">
    <property type="term" value="F:kinase activity"/>
    <property type="evidence" value="ECO:0007669"/>
    <property type="project" value="UniProtKB-KW"/>
</dbReference>
<keyword evidence="16" id="KW-1185">Reference proteome</keyword>
<evidence type="ECO:0000256" key="3">
    <source>
        <dbReference type="ARBA" id="ARBA00012438"/>
    </source>
</evidence>
<dbReference type="PRINTS" id="PR00344">
    <property type="entry name" value="BCTRLSENSOR"/>
</dbReference>
<keyword evidence="4" id="KW-0597">Phosphoprotein</keyword>
<dbReference type="Pfam" id="PF00512">
    <property type="entry name" value="HisKA"/>
    <property type="match status" value="1"/>
</dbReference>
<dbReference type="SMART" id="SM00387">
    <property type="entry name" value="HATPase_c"/>
    <property type="match status" value="1"/>
</dbReference>
<evidence type="ECO:0000259" key="13">
    <source>
        <dbReference type="PROSITE" id="PS50109"/>
    </source>
</evidence>
<dbReference type="CDD" id="cd00082">
    <property type="entry name" value="HisKA"/>
    <property type="match status" value="1"/>
</dbReference>
<dbReference type="InterPro" id="IPR003660">
    <property type="entry name" value="HAMP_dom"/>
</dbReference>
<dbReference type="CDD" id="cd00075">
    <property type="entry name" value="HATPase"/>
    <property type="match status" value="1"/>
</dbReference>
<keyword evidence="11" id="KW-0175">Coiled coil</keyword>
<dbReference type="InterPro" id="IPR036890">
    <property type="entry name" value="HATPase_C_sf"/>
</dbReference>
<dbReference type="SUPFAM" id="SSF47384">
    <property type="entry name" value="Homodimeric domain of signal transducing histidine kinase"/>
    <property type="match status" value="1"/>
</dbReference>
<dbReference type="SMART" id="SM00304">
    <property type="entry name" value="HAMP"/>
    <property type="match status" value="1"/>
</dbReference>
<evidence type="ECO:0000256" key="2">
    <source>
        <dbReference type="ARBA" id="ARBA00004141"/>
    </source>
</evidence>
<feature type="transmembrane region" description="Helical" evidence="12">
    <location>
        <begin position="191"/>
        <end position="209"/>
    </location>
</feature>
<keyword evidence="9" id="KW-0902">Two-component regulatory system</keyword>
<evidence type="ECO:0000256" key="9">
    <source>
        <dbReference type="ARBA" id="ARBA00023012"/>
    </source>
</evidence>
<evidence type="ECO:0000256" key="12">
    <source>
        <dbReference type="SAM" id="Phobius"/>
    </source>
</evidence>
<dbReference type="Pfam" id="PF00672">
    <property type="entry name" value="HAMP"/>
    <property type="match status" value="1"/>
</dbReference>
<dbReference type="InterPro" id="IPR036097">
    <property type="entry name" value="HisK_dim/P_sf"/>
</dbReference>
<evidence type="ECO:0000256" key="10">
    <source>
        <dbReference type="ARBA" id="ARBA00023136"/>
    </source>
</evidence>
<name>A0ABZ2J401_9CHLR</name>
<feature type="domain" description="Histidine kinase" evidence="13">
    <location>
        <begin position="271"/>
        <end position="491"/>
    </location>
</feature>
<dbReference type="InterPro" id="IPR003594">
    <property type="entry name" value="HATPase_dom"/>
</dbReference>
<dbReference type="Proteomes" id="UP001375370">
    <property type="component" value="Chromosome"/>
</dbReference>
<evidence type="ECO:0000256" key="5">
    <source>
        <dbReference type="ARBA" id="ARBA00022679"/>
    </source>
</evidence>
<dbReference type="SUPFAM" id="SSF158472">
    <property type="entry name" value="HAMP domain-like"/>
    <property type="match status" value="1"/>
</dbReference>
<dbReference type="PANTHER" id="PTHR45436:SF15">
    <property type="entry name" value="SENSOR HISTIDINE KINASE CUSS"/>
    <property type="match status" value="1"/>
</dbReference>
<dbReference type="InterPro" id="IPR003661">
    <property type="entry name" value="HisK_dim/P_dom"/>
</dbReference>
<reference evidence="15 16" key="1">
    <citation type="submission" date="2024-03" db="EMBL/GenBank/DDBJ databases">
        <title>A Dehalogenimonas Isolated from Estuarine Sediments Dihaloeliminates Chlorinated Alkanes.</title>
        <authorList>
            <person name="Yang Y."/>
            <person name="Wang H."/>
        </authorList>
    </citation>
    <scope>NUCLEOTIDE SEQUENCE [LARGE SCALE GENOMIC DNA]</scope>
    <source>
        <strain evidence="15 16">W</strain>
    </source>
</reference>
<dbReference type="InterPro" id="IPR004358">
    <property type="entry name" value="Sig_transdc_His_kin-like_C"/>
</dbReference>
<protein>
    <recommendedName>
        <fullName evidence="3">histidine kinase</fullName>
        <ecNumber evidence="3">2.7.13.3</ecNumber>
    </recommendedName>
</protein>
<evidence type="ECO:0000256" key="1">
    <source>
        <dbReference type="ARBA" id="ARBA00000085"/>
    </source>
</evidence>
<keyword evidence="10 12" id="KW-0472">Membrane</keyword>
<evidence type="ECO:0000313" key="15">
    <source>
        <dbReference type="EMBL" id="WWX25615.1"/>
    </source>
</evidence>
<comment type="catalytic activity">
    <reaction evidence="1">
        <text>ATP + protein L-histidine = ADP + protein N-phospho-L-histidine.</text>
        <dbReference type="EC" id="2.7.13.3"/>
    </reaction>
</comment>
<dbReference type="InterPro" id="IPR005467">
    <property type="entry name" value="His_kinase_dom"/>
</dbReference>
<dbReference type="InterPro" id="IPR050428">
    <property type="entry name" value="TCS_sensor_his_kinase"/>
</dbReference>
<evidence type="ECO:0000313" key="16">
    <source>
        <dbReference type="Proteomes" id="UP001375370"/>
    </source>
</evidence>
<dbReference type="Gene3D" id="6.10.340.10">
    <property type="match status" value="1"/>
</dbReference>
<evidence type="ECO:0000256" key="11">
    <source>
        <dbReference type="SAM" id="Coils"/>
    </source>
</evidence>
<dbReference type="SUPFAM" id="SSF55874">
    <property type="entry name" value="ATPase domain of HSP90 chaperone/DNA topoisomerase II/histidine kinase"/>
    <property type="match status" value="1"/>
</dbReference>
<accession>A0ABZ2J401</accession>
<dbReference type="EC" id="2.7.13.3" evidence="3"/>
<dbReference type="RefSeq" id="WP_338737946.1">
    <property type="nucleotide sequence ID" value="NZ_CP146612.1"/>
</dbReference>
<evidence type="ECO:0000256" key="7">
    <source>
        <dbReference type="ARBA" id="ARBA00022777"/>
    </source>
</evidence>
<dbReference type="Pfam" id="PF02518">
    <property type="entry name" value="HATPase_c"/>
    <property type="match status" value="1"/>
</dbReference>
<proteinExistence type="predicted"/>
<feature type="domain" description="HAMP" evidence="14">
    <location>
        <begin position="211"/>
        <end position="263"/>
    </location>
</feature>
<organism evidence="15 16">
    <name type="scientific">Candidatus Dehalogenimonas loeffleri</name>
    <dbReference type="NCBI Taxonomy" id="3127115"/>
    <lineage>
        <taxon>Bacteria</taxon>
        <taxon>Bacillati</taxon>
        <taxon>Chloroflexota</taxon>
        <taxon>Dehalococcoidia</taxon>
        <taxon>Dehalococcoidales</taxon>
        <taxon>Dehalococcoidaceae</taxon>
        <taxon>Dehalogenimonas</taxon>
    </lineage>
</organism>
<evidence type="ECO:0000256" key="4">
    <source>
        <dbReference type="ARBA" id="ARBA00022553"/>
    </source>
</evidence>